<evidence type="ECO:0000259" key="3">
    <source>
        <dbReference type="PROSITE" id="PS50158"/>
    </source>
</evidence>
<dbReference type="GO" id="GO:0003964">
    <property type="term" value="F:RNA-directed DNA polymerase activity"/>
    <property type="evidence" value="ECO:0007669"/>
    <property type="project" value="UniProtKB-KW"/>
</dbReference>
<keyword evidence="4" id="KW-0695">RNA-directed DNA polymerase</keyword>
<gene>
    <name evidence="4" type="ORF">Tco_0940640</name>
</gene>
<dbReference type="PANTHER" id="PTHR15503:SF42">
    <property type="entry name" value="ZINC FINGER, CCHC-TYPE, RETROTRANSPOSON GAG DOMAIN, ASPARTIC PEPTIDASE DOMAIN PROTEIN-RELATED"/>
    <property type="match status" value="1"/>
</dbReference>
<dbReference type="Gene3D" id="4.10.60.10">
    <property type="entry name" value="Zinc finger, CCHC-type"/>
    <property type="match status" value="1"/>
</dbReference>
<organism evidence="4 5">
    <name type="scientific">Tanacetum coccineum</name>
    <dbReference type="NCBI Taxonomy" id="301880"/>
    <lineage>
        <taxon>Eukaryota</taxon>
        <taxon>Viridiplantae</taxon>
        <taxon>Streptophyta</taxon>
        <taxon>Embryophyta</taxon>
        <taxon>Tracheophyta</taxon>
        <taxon>Spermatophyta</taxon>
        <taxon>Magnoliopsida</taxon>
        <taxon>eudicotyledons</taxon>
        <taxon>Gunneridae</taxon>
        <taxon>Pentapetalae</taxon>
        <taxon>asterids</taxon>
        <taxon>campanulids</taxon>
        <taxon>Asterales</taxon>
        <taxon>Asteraceae</taxon>
        <taxon>Asteroideae</taxon>
        <taxon>Anthemideae</taxon>
        <taxon>Anthemidinae</taxon>
        <taxon>Tanacetum</taxon>
    </lineage>
</organism>
<reference evidence="4" key="2">
    <citation type="submission" date="2022-01" db="EMBL/GenBank/DDBJ databases">
        <authorList>
            <person name="Yamashiro T."/>
            <person name="Shiraishi A."/>
            <person name="Satake H."/>
            <person name="Nakayama K."/>
        </authorList>
    </citation>
    <scope>NUCLEOTIDE SEQUENCE</scope>
</reference>
<feature type="region of interest" description="Disordered" evidence="2">
    <location>
        <begin position="1"/>
        <end position="41"/>
    </location>
</feature>
<dbReference type="Proteomes" id="UP001151760">
    <property type="component" value="Unassembled WGS sequence"/>
</dbReference>
<reference evidence="4" key="1">
    <citation type="journal article" date="2022" name="Int. J. Mol. Sci.">
        <title>Draft Genome of Tanacetum Coccineum: Genomic Comparison of Closely Related Tanacetum-Family Plants.</title>
        <authorList>
            <person name="Yamashiro T."/>
            <person name="Shiraishi A."/>
            <person name="Nakayama K."/>
            <person name="Satake H."/>
        </authorList>
    </citation>
    <scope>NUCLEOTIDE SEQUENCE</scope>
</reference>
<dbReference type="PROSITE" id="PS50158">
    <property type="entry name" value="ZF_CCHC"/>
    <property type="match status" value="1"/>
</dbReference>
<keyword evidence="4" id="KW-0808">Transferase</keyword>
<keyword evidence="4" id="KW-0548">Nucleotidyltransferase</keyword>
<dbReference type="InterPro" id="IPR043502">
    <property type="entry name" value="DNA/RNA_pol_sf"/>
</dbReference>
<dbReference type="InterPro" id="IPR032567">
    <property type="entry name" value="RTL1-rel"/>
</dbReference>
<dbReference type="Pfam" id="PF08284">
    <property type="entry name" value="RVP_2"/>
    <property type="match status" value="1"/>
</dbReference>
<evidence type="ECO:0000256" key="2">
    <source>
        <dbReference type="SAM" id="MobiDB-lite"/>
    </source>
</evidence>
<feature type="compositionally biased region" description="Basic and acidic residues" evidence="2">
    <location>
        <begin position="226"/>
        <end position="236"/>
    </location>
</feature>
<dbReference type="CDD" id="cd00303">
    <property type="entry name" value="retropepsin_like"/>
    <property type="match status" value="1"/>
</dbReference>
<dbReference type="Pfam" id="PF03732">
    <property type="entry name" value="Retrotrans_gag"/>
    <property type="match status" value="1"/>
</dbReference>
<dbReference type="Gene3D" id="2.40.70.10">
    <property type="entry name" value="Acid Proteases"/>
    <property type="match status" value="1"/>
</dbReference>
<dbReference type="InterPro" id="IPR021109">
    <property type="entry name" value="Peptidase_aspartic_dom_sf"/>
</dbReference>
<keyword evidence="1" id="KW-0863">Zinc-finger</keyword>
<dbReference type="Gene3D" id="3.10.10.10">
    <property type="entry name" value="HIV Type 1 Reverse Transcriptase, subunit A, domain 1"/>
    <property type="match status" value="1"/>
</dbReference>
<evidence type="ECO:0000313" key="4">
    <source>
        <dbReference type="EMBL" id="GJT40775.1"/>
    </source>
</evidence>
<evidence type="ECO:0000313" key="5">
    <source>
        <dbReference type="Proteomes" id="UP001151760"/>
    </source>
</evidence>
<evidence type="ECO:0000256" key="1">
    <source>
        <dbReference type="PROSITE-ProRule" id="PRU00047"/>
    </source>
</evidence>
<dbReference type="PANTHER" id="PTHR15503">
    <property type="entry name" value="LDOC1 RELATED"/>
    <property type="match status" value="1"/>
</dbReference>
<protein>
    <submittedName>
        <fullName evidence="4">Reverse transcriptase domain-containing protein</fullName>
    </submittedName>
</protein>
<feature type="region of interest" description="Disordered" evidence="2">
    <location>
        <begin position="226"/>
        <end position="255"/>
    </location>
</feature>
<feature type="domain" description="CCHC-type" evidence="3">
    <location>
        <begin position="274"/>
        <end position="289"/>
    </location>
</feature>
<keyword evidence="1" id="KW-0862">Zinc</keyword>
<dbReference type="SUPFAM" id="SSF50630">
    <property type="entry name" value="Acid proteases"/>
    <property type="match status" value="1"/>
</dbReference>
<dbReference type="SMART" id="SM00343">
    <property type="entry name" value="ZnF_C2HC"/>
    <property type="match status" value="2"/>
</dbReference>
<accession>A0ABQ5DNK9</accession>
<keyword evidence="5" id="KW-1185">Reference proteome</keyword>
<dbReference type="InterPro" id="IPR001878">
    <property type="entry name" value="Znf_CCHC"/>
</dbReference>
<sequence>MVNARHKEVLKAPTSKGVESSTNDVDHDDNDNGSSSSSKDLNFRGFTDEEIKVLSLMILRQVGKAIKNVMPYYISRTTDNLKEVIQKELEGFKREEIMKGFRNEMATYRDFTACDVLKFDRTLNSIASTRWLSVLVCEKGDEWIGSCTWKDFKELFNVECASAEEVDKIREEFQTLMQTNKMVNELWNKFNDLIPYCPEYHGNEKLKVERFQRMLHDDIREAKKTKRKLEFGDRDTKKPKHDHSRRGDGTQTKTPCKKCHKAHLGECRANLPGCYKCGALNHMSKDCKKPMILCYSCNQLGRKSNECPNPKAIEAKPLKSIKEEMVEKAGVPNPKARVYVMAAKEDKLVHDVVTGTILVNSIPTHMLYDLGASVSFMSYEFSKSLSTPPNKLPFPLEVEIADSKVVVVSNVYPHVEIEIDDSIFRIDVIPIVLRVFDIVIGMDWLDKYNVTISCSQNLVPVVNPQGCEIIIYGDKRKGDFKLWSVMKARKYLSHGCYGFMAHVIYTSFKKKSEKDILIVNEFLDVFPDDLPGIPPERQVEFRIDLITGATPIAKTSYRLTPSEMKELMSQLQELLDKGFIRPSSSP</sequence>
<comment type="caution">
    <text evidence="4">The sequence shown here is derived from an EMBL/GenBank/DDBJ whole genome shotgun (WGS) entry which is preliminary data.</text>
</comment>
<dbReference type="Pfam" id="PF00098">
    <property type="entry name" value="zf-CCHC"/>
    <property type="match status" value="1"/>
</dbReference>
<dbReference type="InterPro" id="IPR005162">
    <property type="entry name" value="Retrotrans_gag_dom"/>
</dbReference>
<dbReference type="EMBL" id="BQNB010015502">
    <property type="protein sequence ID" value="GJT40775.1"/>
    <property type="molecule type" value="Genomic_DNA"/>
</dbReference>
<keyword evidence="1" id="KW-0479">Metal-binding</keyword>
<dbReference type="InterPro" id="IPR036875">
    <property type="entry name" value="Znf_CCHC_sf"/>
</dbReference>
<dbReference type="SUPFAM" id="SSF57756">
    <property type="entry name" value="Retrovirus zinc finger-like domains"/>
    <property type="match status" value="1"/>
</dbReference>
<feature type="compositionally biased region" description="Basic and acidic residues" evidence="2">
    <location>
        <begin position="1"/>
        <end position="10"/>
    </location>
</feature>
<dbReference type="SUPFAM" id="SSF56672">
    <property type="entry name" value="DNA/RNA polymerases"/>
    <property type="match status" value="1"/>
</dbReference>
<name>A0ABQ5DNK9_9ASTR</name>
<proteinExistence type="predicted"/>